<evidence type="ECO:0000313" key="3">
    <source>
        <dbReference type="Proteomes" id="UP001519310"/>
    </source>
</evidence>
<keyword evidence="1" id="KW-0472">Membrane</keyword>
<dbReference type="Proteomes" id="UP001519310">
    <property type="component" value="Unassembled WGS sequence"/>
</dbReference>
<protein>
    <recommendedName>
        <fullName evidence="4">LPXTG-motif cell wall-anchored protein</fullName>
    </recommendedName>
</protein>
<evidence type="ECO:0000256" key="1">
    <source>
        <dbReference type="SAM" id="Phobius"/>
    </source>
</evidence>
<feature type="transmembrane region" description="Helical" evidence="1">
    <location>
        <begin position="12"/>
        <end position="33"/>
    </location>
</feature>
<accession>A0ABS4L4U3</accession>
<evidence type="ECO:0008006" key="4">
    <source>
        <dbReference type="Google" id="ProtNLM"/>
    </source>
</evidence>
<keyword evidence="1" id="KW-1133">Transmembrane helix</keyword>
<dbReference type="RefSeq" id="WP_189966964.1">
    <property type="nucleotide sequence ID" value="NZ_BMVL01000003.1"/>
</dbReference>
<gene>
    <name evidence="2" type="ORF">J2Z77_002931</name>
</gene>
<organism evidence="2 3">
    <name type="scientific">Streptomyces avidinii</name>
    <dbReference type="NCBI Taxonomy" id="1895"/>
    <lineage>
        <taxon>Bacteria</taxon>
        <taxon>Bacillati</taxon>
        <taxon>Actinomycetota</taxon>
        <taxon>Actinomycetes</taxon>
        <taxon>Kitasatosporales</taxon>
        <taxon>Streptomycetaceae</taxon>
        <taxon>Streptomyces</taxon>
    </lineage>
</organism>
<name>A0ABS4L4U3_STRAV</name>
<reference evidence="2 3" key="1">
    <citation type="submission" date="2021-03" db="EMBL/GenBank/DDBJ databases">
        <title>Genomic Encyclopedia of Type Strains, Phase IV (KMG-IV): sequencing the most valuable type-strain genomes for metagenomic binning, comparative biology and taxonomic classification.</title>
        <authorList>
            <person name="Goeker M."/>
        </authorList>
    </citation>
    <scope>NUCLEOTIDE SEQUENCE [LARGE SCALE GENOMIC DNA]</scope>
    <source>
        <strain evidence="2 3">DSM 40526</strain>
    </source>
</reference>
<proteinExistence type="predicted"/>
<keyword evidence="1" id="KW-0812">Transmembrane</keyword>
<keyword evidence="3" id="KW-1185">Reference proteome</keyword>
<dbReference type="EMBL" id="JAGGLQ010000004">
    <property type="protein sequence ID" value="MBP2037131.1"/>
    <property type="molecule type" value="Genomic_DNA"/>
</dbReference>
<evidence type="ECO:0000313" key="2">
    <source>
        <dbReference type="EMBL" id="MBP2037131.1"/>
    </source>
</evidence>
<comment type="caution">
    <text evidence="2">The sequence shown here is derived from an EMBL/GenBank/DDBJ whole genome shotgun (WGS) entry which is preliminary data.</text>
</comment>
<sequence length="52" mass="5495">MGQTLVAPEEALVSVVIVAGLLLAGGLAFLCLLKFNREAMETEPGDAGFFER</sequence>